<feature type="region of interest" description="Disordered" evidence="1">
    <location>
        <begin position="29"/>
        <end position="83"/>
    </location>
</feature>
<evidence type="ECO:0000313" key="2">
    <source>
        <dbReference type="EMBL" id="KPI95398.1"/>
    </source>
</evidence>
<feature type="compositionally biased region" description="Pro residues" evidence="1">
    <location>
        <begin position="62"/>
        <end position="71"/>
    </location>
</feature>
<keyword evidence="3" id="KW-1185">Reference proteome</keyword>
<reference evidence="2 3" key="1">
    <citation type="journal article" date="2015" name="Nat. Commun.">
        <title>Outbred genome sequencing and CRISPR/Cas9 gene editing in butterflies.</title>
        <authorList>
            <person name="Li X."/>
            <person name="Fan D."/>
            <person name="Zhang W."/>
            <person name="Liu G."/>
            <person name="Zhang L."/>
            <person name="Zhao L."/>
            <person name="Fang X."/>
            <person name="Chen L."/>
            <person name="Dong Y."/>
            <person name="Chen Y."/>
            <person name="Ding Y."/>
            <person name="Zhao R."/>
            <person name="Feng M."/>
            <person name="Zhu Y."/>
            <person name="Feng Y."/>
            <person name="Jiang X."/>
            <person name="Zhu D."/>
            <person name="Xiang H."/>
            <person name="Feng X."/>
            <person name="Li S."/>
            <person name="Wang J."/>
            <person name="Zhang G."/>
            <person name="Kronforst M.R."/>
            <person name="Wang W."/>
        </authorList>
    </citation>
    <scope>NUCLEOTIDE SEQUENCE [LARGE SCALE GENOMIC DNA]</scope>
    <source>
        <strain evidence="2">Ya'a_city_454_Px</strain>
        <tissue evidence="2">Whole body</tissue>
    </source>
</reference>
<accession>A0A194PR12</accession>
<name>A0A194PR12_PAPXU</name>
<protein>
    <submittedName>
        <fullName evidence="2">Uncharacterized protein</fullName>
    </submittedName>
</protein>
<dbReference type="AlphaFoldDB" id="A0A194PR12"/>
<feature type="compositionally biased region" description="Basic residues" evidence="1">
    <location>
        <begin position="74"/>
        <end position="83"/>
    </location>
</feature>
<feature type="compositionally biased region" description="Low complexity" evidence="1">
    <location>
        <begin position="29"/>
        <end position="61"/>
    </location>
</feature>
<dbReference type="Proteomes" id="UP000053268">
    <property type="component" value="Unassembled WGS sequence"/>
</dbReference>
<proteinExistence type="predicted"/>
<sequence length="149" mass="16091">MSWTAPWPSPALTCAAAAVARGGACGRGALQDGATSRSRSAGASPARPASAASLTTPTVTVTPPPRSPAPPHTLTRHAHHSTRARSMNFRMLKKWRGFFILEQGLFIILSYLKERALYSAGRRQRTPRGYSGTKPGQTDDDRWSPTPCY</sequence>
<organism evidence="2 3">
    <name type="scientific">Papilio xuthus</name>
    <name type="common">Asian swallowtail butterfly</name>
    <dbReference type="NCBI Taxonomy" id="66420"/>
    <lineage>
        <taxon>Eukaryota</taxon>
        <taxon>Metazoa</taxon>
        <taxon>Ecdysozoa</taxon>
        <taxon>Arthropoda</taxon>
        <taxon>Hexapoda</taxon>
        <taxon>Insecta</taxon>
        <taxon>Pterygota</taxon>
        <taxon>Neoptera</taxon>
        <taxon>Endopterygota</taxon>
        <taxon>Lepidoptera</taxon>
        <taxon>Glossata</taxon>
        <taxon>Ditrysia</taxon>
        <taxon>Papilionoidea</taxon>
        <taxon>Papilionidae</taxon>
        <taxon>Papilioninae</taxon>
        <taxon>Papilio</taxon>
    </lineage>
</organism>
<evidence type="ECO:0000256" key="1">
    <source>
        <dbReference type="SAM" id="MobiDB-lite"/>
    </source>
</evidence>
<evidence type="ECO:0000313" key="3">
    <source>
        <dbReference type="Proteomes" id="UP000053268"/>
    </source>
</evidence>
<feature type="region of interest" description="Disordered" evidence="1">
    <location>
        <begin position="120"/>
        <end position="149"/>
    </location>
</feature>
<dbReference type="EMBL" id="KQ459596">
    <property type="protein sequence ID" value="KPI95398.1"/>
    <property type="molecule type" value="Genomic_DNA"/>
</dbReference>
<gene>
    <name evidence="2" type="ORF">RR46_08857</name>
</gene>